<keyword evidence="1" id="KW-0863">Zinc-finger</keyword>
<dbReference type="SUPFAM" id="SSF57756">
    <property type="entry name" value="Retrovirus zinc finger-like domains"/>
    <property type="match status" value="1"/>
</dbReference>
<gene>
    <name evidence="4" type="ORF">EPI10_006622</name>
</gene>
<reference evidence="5" key="1">
    <citation type="journal article" date="2019" name="Plant Biotechnol. J.">
        <title>Genome sequencing of the Australian wild diploid species Gossypium australe highlights disease resistance and delayed gland morphogenesis.</title>
        <authorList>
            <person name="Cai Y."/>
            <person name="Cai X."/>
            <person name="Wang Q."/>
            <person name="Wang P."/>
            <person name="Zhang Y."/>
            <person name="Cai C."/>
            <person name="Xu Y."/>
            <person name="Wang K."/>
            <person name="Zhou Z."/>
            <person name="Wang C."/>
            <person name="Geng S."/>
            <person name="Li B."/>
            <person name="Dong Q."/>
            <person name="Hou Y."/>
            <person name="Wang H."/>
            <person name="Ai P."/>
            <person name="Liu Z."/>
            <person name="Yi F."/>
            <person name="Sun M."/>
            <person name="An G."/>
            <person name="Cheng J."/>
            <person name="Zhang Y."/>
            <person name="Shi Q."/>
            <person name="Xie Y."/>
            <person name="Shi X."/>
            <person name="Chang Y."/>
            <person name="Huang F."/>
            <person name="Chen Y."/>
            <person name="Hong S."/>
            <person name="Mi L."/>
            <person name="Sun Q."/>
            <person name="Zhang L."/>
            <person name="Zhou B."/>
            <person name="Peng R."/>
            <person name="Zhang X."/>
            <person name="Liu F."/>
        </authorList>
    </citation>
    <scope>NUCLEOTIDE SEQUENCE [LARGE SCALE GENOMIC DNA]</scope>
    <source>
        <strain evidence="5">cv. PA1801</strain>
    </source>
</reference>
<dbReference type="Gene3D" id="3.10.10.10">
    <property type="entry name" value="HIV Type 1 Reverse Transcriptase, subunit A, domain 1"/>
    <property type="match status" value="1"/>
</dbReference>
<comment type="caution">
    <text evidence="4">The sequence shown here is derived from an EMBL/GenBank/DDBJ whole genome shotgun (WGS) entry which is preliminary data.</text>
</comment>
<evidence type="ECO:0000313" key="5">
    <source>
        <dbReference type="Proteomes" id="UP000325315"/>
    </source>
</evidence>
<dbReference type="GO" id="GO:0003676">
    <property type="term" value="F:nucleic acid binding"/>
    <property type="evidence" value="ECO:0007669"/>
    <property type="project" value="InterPro"/>
</dbReference>
<dbReference type="InterPro" id="IPR036875">
    <property type="entry name" value="Znf_CCHC_sf"/>
</dbReference>
<protein>
    <submittedName>
        <fullName evidence="4">Gag-Pol polyprotein</fullName>
    </submittedName>
</protein>
<keyword evidence="1" id="KW-0862">Zinc</keyword>
<keyword evidence="5" id="KW-1185">Reference proteome</keyword>
<accession>A0A5B6WTD2</accession>
<dbReference type="InterPro" id="IPR001878">
    <property type="entry name" value="Znf_CCHC"/>
</dbReference>
<dbReference type="GO" id="GO:0008270">
    <property type="term" value="F:zinc ion binding"/>
    <property type="evidence" value="ECO:0007669"/>
    <property type="project" value="UniProtKB-KW"/>
</dbReference>
<dbReference type="Pfam" id="PF00098">
    <property type="entry name" value="zf-CCHC"/>
    <property type="match status" value="1"/>
</dbReference>
<dbReference type="Gene3D" id="4.10.60.10">
    <property type="entry name" value="Zinc finger, CCHC-type"/>
    <property type="match status" value="1"/>
</dbReference>
<evidence type="ECO:0000256" key="1">
    <source>
        <dbReference type="PROSITE-ProRule" id="PRU00047"/>
    </source>
</evidence>
<keyword evidence="1" id="KW-0479">Metal-binding</keyword>
<dbReference type="InterPro" id="IPR032567">
    <property type="entry name" value="RTL1-rel"/>
</dbReference>
<dbReference type="SUPFAM" id="SSF56672">
    <property type="entry name" value="DNA/RNA polymerases"/>
    <property type="match status" value="1"/>
</dbReference>
<proteinExistence type="predicted"/>
<evidence type="ECO:0000259" key="3">
    <source>
        <dbReference type="PROSITE" id="PS50158"/>
    </source>
</evidence>
<feature type="region of interest" description="Disordered" evidence="2">
    <location>
        <begin position="155"/>
        <end position="178"/>
    </location>
</feature>
<dbReference type="PANTHER" id="PTHR15503:SF45">
    <property type="entry name" value="RNA-DIRECTED DNA POLYMERASE HOMOLOG"/>
    <property type="match status" value="1"/>
</dbReference>
<name>A0A5B6WTD2_9ROSI</name>
<evidence type="ECO:0000313" key="4">
    <source>
        <dbReference type="EMBL" id="KAA3484546.1"/>
    </source>
</evidence>
<organism evidence="4 5">
    <name type="scientific">Gossypium australe</name>
    <dbReference type="NCBI Taxonomy" id="47621"/>
    <lineage>
        <taxon>Eukaryota</taxon>
        <taxon>Viridiplantae</taxon>
        <taxon>Streptophyta</taxon>
        <taxon>Embryophyta</taxon>
        <taxon>Tracheophyta</taxon>
        <taxon>Spermatophyta</taxon>
        <taxon>Magnoliopsida</taxon>
        <taxon>eudicotyledons</taxon>
        <taxon>Gunneridae</taxon>
        <taxon>Pentapetalae</taxon>
        <taxon>rosids</taxon>
        <taxon>malvids</taxon>
        <taxon>Malvales</taxon>
        <taxon>Malvaceae</taxon>
        <taxon>Malvoideae</taxon>
        <taxon>Gossypium</taxon>
    </lineage>
</organism>
<feature type="compositionally biased region" description="Polar residues" evidence="2">
    <location>
        <begin position="87"/>
        <end position="96"/>
    </location>
</feature>
<feature type="region of interest" description="Disordered" evidence="2">
    <location>
        <begin position="83"/>
        <end position="102"/>
    </location>
</feature>
<dbReference type="OrthoDB" id="6500668at2759"/>
<feature type="domain" description="CCHC-type" evidence="3">
    <location>
        <begin position="130"/>
        <end position="145"/>
    </location>
</feature>
<dbReference type="PANTHER" id="PTHR15503">
    <property type="entry name" value="LDOC1 RELATED"/>
    <property type="match status" value="1"/>
</dbReference>
<dbReference type="Proteomes" id="UP000325315">
    <property type="component" value="Unassembled WGS sequence"/>
</dbReference>
<sequence>MTITEYEREFVWLSKYAREYISTEDITCKRFVNGLNKDIKLLVKILDLKEFVVLVDRACKVEDFSREKRKADLETRVGYQNRDRGNQYVSPKAQATSVSSVGSVKNNKPECQQCGRRHFGECWNKSNKACFKCGLPDHFIRDCPELSEKDKFQNARPSNTMTRGRPLRNTGNVPSGRDVTRDLAVRSEARALARACAIRAREEVSSPKLPIEITEFMIKVSNPLGKYVLVDKVGKNCPLMTRVCEYPDVFPEELSRFPPVREVEFAIKLVPGTSPISIVPYRMALTELKELKAQLQELTDRGFARPSFSPWGAPVLFVKKKDEIMRMCIDYRRLNKVTIKNKYPLPRIDDFLIS</sequence>
<dbReference type="AlphaFoldDB" id="A0A5B6WTD2"/>
<dbReference type="InterPro" id="IPR043502">
    <property type="entry name" value="DNA/RNA_pol_sf"/>
</dbReference>
<dbReference type="SMART" id="SM00343">
    <property type="entry name" value="ZnF_C2HC"/>
    <property type="match status" value="1"/>
</dbReference>
<dbReference type="EMBL" id="SMMG02000002">
    <property type="protein sequence ID" value="KAA3484546.1"/>
    <property type="molecule type" value="Genomic_DNA"/>
</dbReference>
<evidence type="ECO:0000256" key="2">
    <source>
        <dbReference type="SAM" id="MobiDB-lite"/>
    </source>
</evidence>
<dbReference type="PROSITE" id="PS50158">
    <property type="entry name" value="ZF_CCHC"/>
    <property type="match status" value="1"/>
</dbReference>